<evidence type="ECO:0000313" key="1">
    <source>
        <dbReference type="EMBL" id="TLP59997.1"/>
    </source>
</evidence>
<dbReference type="AlphaFoldDB" id="A0A5R8Z4D3"/>
<keyword evidence="2" id="KW-1185">Reference proteome</keyword>
<dbReference type="OrthoDB" id="8776961at2"/>
<proteinExistence type="predicted"/>
<name>A0A5R8Z4D3_9PSED</name>
<dbReference type="EMBL" id="VAUO01000005">
    <property type="protein sequence ID" value="TLP59997.1"/>
    <property type="molecule type" value="Genomic_DNA"/>
</dbReference>
<dbReference type="RefSeq" id="WP_138219725.1">
    <property type="nucleotide sequence ID" value="NZ_VAUO01000005.1"/>
</dbReference>
<sequence>MEDQPVERHVSDIQVSAYVSDRKRLTRLHHVLGYAAAMMDVNGIGRLASRVAGVHDHKGILQVHWFSVPADVERHVFRQAWGSQVGDGTDQVEHFRDDVQLP</sequence>
<comment type="caution">
    <text evidence="1">The sequence shown here is derived from an EMBL/GenBank/DDBJ whole genome shotgun (WGS) entry which is preliminary data.</text>
</comment>
<accession>A0A5R8Z4D3</accession>
<organism evidence="1 2">
    <name type="scientific">Pseudomonas mosselii</name>
    <dbReference type="NCBI Taxonomy" id="78327"/>
    <lineage>
        <taxon>Bacteria</taxon>
        <taxon>Pseudomonadati</taxon>
        <taxon>Pseudomonadota</taxon>
        <taxon>Gammaproteobacteria</taxon>
        <taxon>Pseudomonadales</taxon>
        <taxon>Pseudomonadaceae</taxon>
        <taxon>Pseudomonas</taxon>
    </lineage>
</organism>
<evidence type="ECO:0000313" key="2">
    <source>
        <dbReference type="Proteomes" id="UP000309819"/>
    </source>
</evidence>
<reference evidence="1 2" key="1">
    <citation type="submission" date="2019-05" db="EMBL/GenBank/DDBJ databases">
        <title>Pseudomonas sp. SC006 isolated from lettuce that can produce HBGAs.</title>
        <authorList>
            <person name="Wang D."/>
            <person name="Liao N."/>
            <person name="Liu D."/>
            <person name="Zhang Z."/>
            <person name="Zou S."/>
        </authorList>
    </citation>
    <scope>NUCLEOTIDE SEQUENCE [LARGE SCALE GENOMIC DNA]</scope>
    <source>
        <strain evidence="1 2">SC006</strain>
    </source>
</reference>
<protein>
    <submittedName>
        <fullName evidence="1">Uncharacterized protein</fullName>
    </submittedName>
</protein>
<gene>
    <name evidence="1" type="ORF">FEM01_12370</name>
</gene>
<dbReference type="Proteomes" id="UP000309819">
    <property type="component" value="Unassembled WGS sequence"/>
</dbReference>